<proteinExistence type="predicted"/>
<dbReference type="GO" id="GO:0004175">
    <property type="term" value="F:endopeptidase activity"/>
    <property type="evidence" value="ECO:0007669"/>
    <property type="project" value="UniProtKB-ARBA"/>
</dbReference>
<feature type="transmembrane region" description="Helical" evidence="1">
    <location>
        <begin position="95"/>
        <end position="113"/>
    </location>
</feature>
<evidence type="ECO:0000256" key="1">
    <source>
        <dbReference type="SAM" id="Phobius"/>
    </source>
</evidence>
<name>A0A6J7H268_9ZZZZ</name>
<feature type="domain" description="CAAX prenyl protease 2/Lysostaphin resistance protein A-like" evidence="2">
    <location>
        <begin position="99"/>
        <end position="196"/>
    </location>
</feature>
<feature type="transmembrane region" description="Helical" evidence="1">
    <location>
        <begin position="36"/>
        <end position="57"/>
    </location>
</feature>
<feature type="transmembrane region" description="Helical" evidence="1">
    <location>
        <begin position="184"/>
        <end position="202"/>
    </location>
</feature>
<dbReference type="InterPro" id="IPR003675">
    <property type="entry name" value="Rce1/LyrA-like_dom"/>
</dbReference>
<feature type="transmembrane region" description="Helical" evidence="1">
    <location>
        <begin position="158"/>
        <end position="177"/>
    </location>
</feature>
<dbReference type="GO" id="GO:0080120">
    <property type="term" value="P:CAAX-box protein maturation"/>
    <property type="evidence" value="ECO:0007669"/>
    <property type="project" value="UniProtKB-ARBA"/>
</dbReference>
<feature type="transmembrane region" description="Helical" evidence="1">
    <location>
        <begin position="134"/>
        <end position="152"/>
    </location>
</feature>
<feature type="transmembrane region" description="Helical" evidence="1">
    <location>
        <begin position="69"/>
        <end position="89"/>
    </location>
</feature>
<gene>
    <name evidence="3" type="ORF">UFOPK3614_00417</name>
</gene>
<organism evidence="3">
    <name type="scientific">freshwater metagenome</name>
    <dbReference type="NCBI Taxonomy" id="449393"/>
    <lineage>
        <taxon>unclassified sequences</taxon>
        <taxon>metagenomes</taxon>
        <taxon>ecological metagenomes</taxon>
    </lineage>
</organism>
<evidence type="ECO:0000313" key="3">
    <source>
        <dbReference type="EMBL" id="CAB4913158.1"/>
    </source>
</evidence>
<evidence type="ECO:0000259" key="2">
    <source>
        <dbReference type="Pfam" id="PF02517"/>
    </source>
</evidence>
<keyword evidence="1" id="KW-0812">Transmembrane</keyword>
<protein>
    <submittedName>
        <fullName evidence="3">Unannotated protein</fullName>
    </submittedName>
</protein>
<feature type="transmembrane region" description="Helical" evidence="1">
    <location>
        <begin position="7"/>
        <end position="24"/>
    </location>
</feature>
<keyword evidence="1" id="KW-1133">Transmembrane helix</keyword>
<accession>A0A6J7H268</accession>
<dbReference type="Pfam" id="PF02517">
    <property type="entry name" value="Rce1-like"/>
    <property type="match status" value="1"/>
</dbReference>
<feature type="transmembrane region" description="Helical" evidence="1">
    <location>
        <begin position="222"/>
        <end position="242"/>
    </location>
</feature>
<keyword evidence="1" id="KW-0472">Membrane</keyword>
<sequence>MRFLREAAGILGYAAIVLVLYRVLPEWLVSEERYLNSIIIYVVISVVFFVIIYLKGLDSLEYFRLPRKSVASITAMVIAAAYASPEFLFGGFKKLSWDMAVLGIIFLLGIGISEELFSRGLVFGMLRKYGERRAMIFSSVVFGLFHINVYVGENWDVWAAYNHVISAGSWGFLACAVMIATRSIWFTALFHALVDWNIVFAQDIDYSDAGPLPVYSLWDNLVTPWVDLIFYVPMALLILRVNRGGWPKWMGKIALKWKLVVPVSF</sequence>
<dbReference type="AlphaFoldDB" id="A0A6J7H268"/>
<reference evidence="3" key="1">
    <citation type="submission" date="2020-05" db="EMBL/GenBank/DDBJ databases">
        <authorList>
            <person name="Chiriac C."/>
            <person name="Salcher M."/>
            <person name="Ghai R."/>
            <person name="Kavagutti S V."/>
        </authorList>
    </citation>
    <scope>NUCLEOTIDE SEQUENCE</scope>
</reference>
<dbReference type="EMBL" id="CAFBMS010000015">
    <property type="protein sequence ID" value="CAB4913158.1"/>
    <property type="molecule type" value="Genomic_DNA"/>
</dbReference>